<dbReference type="PROSITE" id="PS50041">
    <property type="entry name" value="C_TYPE_LECTIN_2"/>
    <property type="match status" value="1"/>
</dbReference>
<dbReference type="GO" id="GO:0030246">
    <property type="term" value="F:carbohydrate binding"/>
    <property type="evidence" value="ECO:0007669"/>
    <property type="project" value="UniProtKB-KW"/>
</dbReference>
<evidence type="ECO:0000259" key="2">
    <source>
        <dbReference type="PROSITE" id="PS50041"/>
    </source>
</evidence>
<dbReference type="Gene3D" id="3.10.100.10">
    <property type="entry name" value="Mannose-Binding Protein A, subunit A"/>
    <property type="match status" value="1"/>
</dbReference>
<name>A0A3Q3BQT1_KRYMA</name>
<dbReference type="Proteomes" id="UP000264800">
    <property type="component" value="Unplaced"/>
</dbReference>
<dbReference type="OMA" id="VSAKDFC"/>
<feature type="domain" description="C-type lectin" evidence="2">
    <location>
        <begin position="50"/>
        <end position="166"/>
    </location>
</feature>
<dbReference type="InterPro" id="IPR016187">
    <property type="entry name" value="CTDL_fold"/>
</dbReference>
<keyword evidence="1" id="KW-0430">Lectin</keyword>
<reference evidence="3" key="2">
    <citation type="submission" date="2025-09" db="UniProtKB">
        <authorList>
            <consortium name="Ensembl"/>
        </authorList>
    </citation>
    <scope>IDENTIFICATION</scope>
</reference>
<reference evidence="3" key="1">
    <citation type="submission" date="2025-08" db="UniProtKB">
        <authorList>
            <consortium name="Ensembl"/>
        </authorList>
    </citation>
    <scope>IDENTIFICATION</scope>
</reference>
<evidence type="ECO:0000313" key="3">
    <source>
        <dbReference type="Ensembl" id="ENSKMAP00000028894.1"/>
    </source>
</evidence>
<evidence type="ECO:0000313" key="4">
    <source>
        <dbReference type="Proteomes" id="UP000264800"/>
    </source>
</evidence>
<dbReference type="InterPro" id="IPR001304">
    <property type="entry name" value="C-type_lectin-like"/>
</dbReference>
<proteinExistence type="predicted"/>
<dbReference type="InterPro" id="IPR033989">
    <property type="entry name" value="CD209-like_CTLD"/>
</dbReference>
<dbReference type="PANTHER" id="PTHR22803">
    <property type="entry name" value="MANNOSE, PHOSPHOLIPASE, LECTIN RECEPTOR RELATED"/>
    <property type="match status" value="1"/>
</dbReference>
<keyword evidence="4" id="KW-1185">Reference proteome</keyword>
<dbReference type="GeneTree" id="ENSGT01030000234575"/>
<dbReference type="Pfam" id="PF00059">
    <property type="entry name" value="Lectin_C"/>
    <property type="match status" value="1"/>
</dbReference>
<dbReference type="SUPFAM" id="SSF56436">
    <property type="entry name" value="C-type lectin-like"/>
    <property type="match status" value="1"/>
</dbReference>
<dbReference type="InterPro" id="IPR050111">
    <property type="entry name" value="C-type_lectin/snaclec_domain"/>
</dbReference>
<dbReference type="AlphaFoldDB" id="A0A3Q3BQT1"/>
<evidence type="ECO:0000256" key="1">
    <source>
        <dbReference type="ARBA" id="ARBA00022734"/>
    </source>
</evidence>
<dbReference type="SMART" id="SM00034">
    <property type="entry name" value="CLECT"/>
    <property type="match status" value="1"/>
</dbReference>
<accession>A0A3Q3BQT1</accession>
<organism evidence="3 4">
    <name type="scientific">Kryptolebias marmoratus</name>
    <name type="common">Mangrove killifish</name>
    <name type="synonym">Rivulus marmoratus</name>
    <dbReference type="NCBI Taxonomy" id="37003"/>
    <lineage>
        <taxon>Eukaryota</taxon>
        <taxon>Metazoa</taxon>
        <taxon>Chordata</taxon>
        <taxon>Craniata</taxon>
        <taxon>Vertebrata</taxon>
        <taxon>Euteleostomi</taxon>
        <taxon>Actinopterygii</taxon>
        <taxon>Neopterygii</taxon>
        <taxon>Teleostei</taxon>
        <taxon>Neoteleostei</taxon>
        <taxon>Acanthomorphata</taxon>
        <taxon>Ovalentaria</taxon>
        <taxon>Atherinomorphae</taxon>
        <taxon>Cyprinodontiformes</taxon>
        <taxon>Rivulidae</taxon>
        <taxon>Kryptolebias</taxon>
    </lineage>
</organism>
<dbReference type="Ensembl" id="ENSKMAT00000029257.1">
    <property type="protein sequence ID" value="ENSKMAP00000028894.1"/>
    <property type="gene ID" value="ENSKMAG00000021419.1"/>
</dbReference>
<dbReference type="CDD" id="cd03590">
    <property type="entry name" value="CLECT_DC-SIGN_like"/>
    <property type="match status" value="1"/>
</dbReference>
<protein>
    <submittedName>
        <fullName evidence="3">Immune-related, lectin-like receptor 4</fullName>
    </submittedName>
</protein>
<sequence length="177" mass="19839">MPEADVTYADVKFSRSKARGEIICPQCSLLCSHLFKAQTCLKCGAGWEEHGGKCYYFNTNRTSWSDSRASCRDLGGDLVKIDSREEQDFEDKFWIGLTDSETEGRWLWADGSPLNESFWSGKEPDNWNGKNPSGEDCVRMGEKGGAEDLKCWFDSSCDIPHKSICEKSAETGSYVCV</sequence>
<dbReference type="InterPro" id="IPR016186">
    <property type="entry name" value="C-type_lectin-like/link_sf"/>
</dbReference>